<feature type="non-terminal residue" evidence="11">
    <location>
        <position position="1"/>
    </location>
</feature>
<dbReference type="AlphaFoldDB" id="A0A292Q0M9"/>
<evidence type="ECO:0000256" key="2">
    <source>
        <dbReference type="ARBA" id="ARBA00004477"/>
    </source>
</evidence>
<dbReference type="GO" id="GO:0005789">
    <property type="term" value="C:endoplasmic reticulum membrane"/>
    <property type="evidence" value="ECO:0007669"/>
    <property type="project" value="UniProtKB-SubCell"/>
</dbReference>
<protein>
    <recommendedName>
        <fullName evidence="10">Sugar phosphate transporter domain-containing protein</fullName>
    </recommendedName>
</protein>
<evidence type="ECO:0000256" key="9">
    <source>
        <dbReference type="SAM" id="Phobius"/>
    </source>
</evidence>
<comment type="function">
    <text evidence="1">Involved in the import of GDP-mannose from the cytoplasm into the Golgi lumen.</text>
</comment>
<evidence type="ECO:0000256" key="4">
    <source>
        <dbReference type="ARBA" id="ARBA00011182"/>
    </source>
</evidence>
<keyword evidence="5 9" id="KW-0812">Transmembrane</keyword>
<proteinExistence type="inferred from homology"/>
<dbReference type="InterPro" id="IPR050186">
    <property type="entry name" value="TPT_transporter"/>
</dbReference>
<dbReference type="PANTHER" id="PTHR11132">
    <property type="entry name" value="SOLUTE CARRIER FAMILY 35"/>
    <property type="match status" value="1"/>
</dbReference>
<evidence type="ECO:0000256" key="3">
    <source>
        <dbReference type="ARBA" id="ARBA00010425"/>
    </source>
</evidence>
<evidence type="ECO:0000256" key="1">
    <source>
        <dbReference type="ARBA" id="ARBA00003420"/>
    </source>
</evidence>
<evidence type="ECO:0000313" key="11">
    <source>
        <dbReference type="EMBL" id="CUS13369.1"/>
    </source>
</evidence>
<evidence type="ECO:0000256" key="6">
    <source>
        <dbReference type="ARBA" id="ARBA00022989"/>
    </source>
</evidence>
<evidence type="ECO:0000256" key="7">
    <source>
        <dbReference type="ARBA" id="ARBA00023136"/>
    </source>
</evidence>
<feature type="transmembrane region" description="Helical" evidence="9">
    <location>
        <begin position="349"/>
        <end position="370"/>
    </location>
</feature>
<feature type="transmembrane region" description="Helical" evidence="9">
    <location>
        <begin position="292"/>
        <end position="310"/>
    </location>
</feature>
<evidence type="ECO:0000256" key="8">
    <source>
        <dbReference type="SAM" id="MobiDB-lite"/>
    </source>
</evidence>
<evidence type="ECO:0000256" key="5">
    <source>
        <dbReference type="ARBA" id="ARBA00022692"/>
    </source>
</evidence>
<comment type="subunit">
    <text evidence="4">Homooligomer.</text>
</comment>
<feature type="transmembrane region" description="Helical" evidence="9">
    <location>
        <begin position="163"/>
        <end position="181"/>
    </location>
</feature>
<keyword evidence="6 9" id="KW-1133">Transmembrane helix</keyword>
<evidence type="ECO:0000313" key="12">
    <source>
        <dbReference type="Proteomes" id="UP001412239"/>
    </source>
</evidence>
<dbReference type="Pfam" id="PF03151">
    <property type="entry name" value="TPT"/>
    <property type="match status" value="1"/>
</dbReference>
<feature type="transmembrane region" description="Helical" evidence="9">
    <location>
        <begin position="193"/>
        <end position="213"/>
    </location>
</feature>
<keyword evidence="12" id="KW-1185">Reference proteome</keyword>
<evidence type="ECO:0000259" key="10">
    <source>
        <dbReference type="Pfam" id="PF03151"/>
    </source>
</evidence>
<dbReference type="EMBL" id="LN890974">
    <property type="protein sequence ID" value="CUS13369.1"/>
    <property type="molecule type" value="Genomic_DNA"/>
</dbReference>
<comment type="subcellular location">
    <subcellularLocation>
        <location evidence="2">Endoplasmic reticulum membrane</location>
        <topology evidence="2">Multi-pass membrane protein</topology>
    </subcellularLocation>
</comment>
<feature type="region of interest" description="Disordered" evidence="8">
    <location>
        <begin position="1"/>
        <end position="55"/>
    </location>
</feature>
<accession>A0A292Q0M9</accession>
<reference evidence="11" key="1">
    <citation type="submission" date="2015-10" db="EMBL/GenBank/DDBJ databases">
        <authorList>
            <person name="Regsiter A."/>
            <person name="william w."/>
        </authorList>
    </citation>
    <scope>NUCLEOTIDE SEQUENCE</scope>
    <source>
        <strain evidence="11">Montdore</strain>
    </source>
</reference>
<comment type="similarity">
    <text evidence="3">Belongs to the TPT transporter family. SLC35D subfamily.</text>
</comment>
<feature type="transmembrane region" description="Helical" evidence="9">
    <location>
        <begin position="244"/>
        <end position="263"/>
    </location>
</feature>
<dbReference type="InterPro" id="IPR004853">
    <property type="entry name" value="Sugar_P_trans_dom"/>
</dbReference>
<feature type="transmembrane region" description="Helical" evidence="9">
    <location>
        <begin position="377"/>
        <end position="395"/>
    </location>
</feature>
<name>A0A292Q0M9_9PEZI</name>
<dbReference type="Proteomes" id="UP001412239">
    <property type="component" value="Unassembled WGS sequence"/>
</dbReference>
<feature type="transmembrane region" description="Helical" evidence="9">
    <location>
        <begin position="220"/>
        <end position="238"/>
    </location>
</feature>
<keyword evidence="7 9" id="KW-0472">Membrane</keyword>
<sequence length="509" mass="55162">MPSRSPPLAAFEFPSGSGNIVLPTSSAARAPSPPKPEEYWQPRAASHHTHSHARTASQVLGKMRYGRGRSGSVAQAAGEIADSLKAPLSPKLIVLCLIWYLSSALSNTSSKTILNSFPQPVTLTIIQFAFVSSWCILLSIFAKFTILRSVPGLAGGLRFPTRAVIATTAPLAIFQVGGHIASSIATQKIPVSLVHTIKGMSPLFTVFAYRLLFKISYSRATYISLLPLTVGVMLACSVEFHGNLWGITCAFVGAVIFVSQNIFSKKLFNESSSTGADPSVPLHKRKLDKLNLLCYSSGMAFLLTLPLWIYSEGFQLLQIYAREGRIPLLDRIGKHGEEPLAGYELVMQFIFNGTVHFGQNIIAFVLLSLVSPVTYSVASLIKRIFVIVMAIVWFGNKTTTVQAPGLLTGLACRFFGLYLYDRAGDVARGERRVLVEQTKALDPLLPITSRSGRESPLPGRSLHLNGANGYAVGLGEKAENGQIAGNTSWLVPGARQEDTWRPRETTVGA</sequence>
<organism evidence="11 12">
    <name type="scientific">Tuber aestivum</name>
    <name type="common">summer truffle</name>
    <dbReference type="NCBI Taxonomy" id="59557"/>
    <lineage>
        <taxon>Eukaryota</taxon>
        <taxon>Fungi</taxon>
        <taxon>Dikarya</taxon>
        <taxon>Ascomycota</taxon>
        <taxon>Pezizomycotina</taxon>
        <taxon>Pezizomycetes</taxon>
        <taxon>Pezizales</taxon>
        <taxon>Tuberaceae</taxon>
        <taxon>Tuber</taxon>
    </lineage>
</organism>
<gene>
    <name evidence="11" type="ORF">GSTUAT00002609001</name>
</gene>
<feature type="domain" description="Sugar phosphate transporter" evidence="10">
    <location>
        <begin position="91"/>
        <end position="420"/>
    </location>
</feature>
<feature type="transmembrane region" description="Helical" evidence="9">
    <location>
        <begin position="121"/>
        <end position="142"/>
    </location>
</feature>